<accession>A0A1I5B2M6</accession>
<name>A0A1I5B2M6_9PROT</name>
<dbReference type="EMBL" id="FOVJ01000002">
    <property type="protein sequence ID" value="SFN68947.1"/>
    <property type="molecule type" value="Genomic_DNA"/>
</dbReference>
<gene>
    <name evidence="1" type="ORF">SAMN05216386_1637</name>
</gene>
<keyword evidence="2" id="KW-1185">Reference proteome</keyword>
<organism evidence="1 2">
    <name type="scientific">Nitrosospira briensis</name>
    <dbReference type="NCBI Taxonomy" id="35799"/>
    <lineage>
        <taxon>Bacteria</taxon>
        <taxon>Pseudomonadati</taxon>
        <taxon>Pseudomonadota</taxon>
        <taxon>Betaproteobacteria</taxon>
        <taxon>Nitrosomonadales</taxon>
        <taxon>Nitrosomonadaceae</taxon>
        <taxon>Nitrosospira</taxon>
    </lineage>
</organism>
<sequence length="82" mass="8878">MSIDGLILNAVCRCATAVVFENKPAAGLLAGLSVRVTLLAYQMMSSFLEQFLQFTALVHFAHDIGTADELAIDIKLRNRGPV</sequence>
<evidence type="ECO:0000313" key="2">
    <source>
        <dbReference type="Proteomes" id="UP000183107"/>
    </source>
</evidence>
<proteinExistence type="predicted"/>
<dbReference type="Proteomes" id="UP000183107">
    <property type="component" value="Unassembled WGS sequence"/>
</dbReference>
<reference evidence="2" key="1">
    <citation type="submission" date="2016-10" db="EMBL/GenBank/DDBJ databases">
        <authorList>
            <person name="Varghese N."/>
        </authorList>
    </citation>
    <scope>NUCLEOTIDE SEQUENCE [LARGE SCALE GENOMIC DNA]</scope>
    <source>
        <strain evidence="2">Nsp8</strain>
    </source>
</reference>
<evidence type="ECO:0000313" key="1">
    <source>
        <dbReference type="EMBL" id="SFN68947.1"/>
    </source>
</evidence>
<protein>
    <submittedName>
        <fullName evidence="1">Uncharacterized protein</fullName>
    </submittedName>
</protein>
<dbReference type="AlphaFoldDB" id="A0A1I5B2M6"/>